<dbReference type="CDD" id="cd16936">
    <property type="entry name" value="HATPase_RsbW-like"/>
    <property type="match status" value="1"/>
</dbReference>
<feature type="region of interest" description="Disordered" evidence="2">
    <location>
        <begin position="155"/>
        <end position="176"/>
    </location>
</feature>
<keyword evidence="1" id="KW-0808">Transferase</keyword>
<dbReference type="SUPFAM" id="SSF55874">
    <property type="entry name" value="ATPase domain of HSP90 chaperone/DNA topoisomerase II/histidine kinase"/>
    <property type="match status" value="1"/>
</dbReference>
<evidence type="ECO:0000313" key="4">
    <source>
        <dbReference type="EMBL" id="MBS2966570.1"/>
    </source>
</evidence>
<evidence type="ECO:0000313" key="5">
    <source>
        <dbReference type="Proteomes" id="UP000677913"/>
    </source>
</evidence>
<dbReference type="GO" id="GO:0005524">
    <property type="term" value="F:ATP binding"/>
    <property type="evidence" value="ECO:0007669"/>
    <property type="project" value="UniProtKB-KW"/>
</dbReference>
<dbReference type="Gene3D" id="3.30.565.10">
    <property type="entry name" value="Histidine kinase-like ATPase, C-terminal domain"/>
    <property type="match status" value="1"/>
</dbReference>
<keyword evidence="4" id="KW-0067">ATP-binding</keyword>
<dbReference type="RefSeq" id="WP_211471776.1">
    <property type="nucleotide sequence ID" value="NZ_JAGSXH010000165.1"/>
</dbReference>
<gene>
    <name evidence="4" type="ORF">KGA66_26260</name>
</gene>
<dbReference type="Proteomes" id="UP000677913">
    <property type="component" value="Unassembled WGS sequence"/>
</dbReference>
<evidence type="ECO:0000256" key="2">
    <source>
        <dbReference type="SAM" id="MobiDB-lite"/>
    </source>
</evidence>
<comment type="caution">
    <text evidence="4">The sequence shown here is derived from an EMBL/GenBank/DDBJ whole genome shotgun (WGS) entry which is preliminary data.</text>
</comment>
<keyword evidence="5" id="KW-1185">Reference proteome</keyword>
<dbReference type="Pfam" id="PF13581">
    <property type="entry name" value="HATPase_c_2"/>
    <property type="match status" value="1"/>
</dbReference>
<evidence type="ECO:0000256" key="1">
    <source>
        <dbReference type="ARBA" id="ARBA00022527"/>
    </source>
</evidence>
<dbReference type="InterPro" id="IPR003594">
    <property type="entry name" value="HATPase_dom"/>
</dbReference>
<name>A0A8J7WVG4_9ACTN</name>
<reference evidence="4" key="1">
    <citation type="submission" date="2021-04" db="EMBL/GenBank/DDBJ databases">
        <title>Genome based classification of Actinospica acidithermotolerans sp. nov., an actinobacterium isolated from an Indonesian hot spring.</title>
        <authorList>
            <person name="Kusuma A.B."/>
            <person name="Putra K.E."/>
            <person name="Nafisah S."/>
            <person name="Loh J."/>
            <person name="Nouioui I."/>
            <person name="Goodfellow M."/>
        </authorList>
    </citation>
    <scope>NUCLEOTIDE SEQUENCE</scope>
    <source>
        <strain evidence="4">DSM 45618</strain>
    </source>
</reference>
<protein>
    <submittedName>
        <fullName evidence="4">ATP-binding protein</fullName>
    </submittedName>
</protein>
<dbReference type="InterPro" id="IPR036890">
    <property type="entry name" value="HATPase_C_sf"/>
</dbReference>
<organism evidence="4 5">
    <name type="scientific">Actinocrinis puniceicyclus</name>
    <dbReference type="NCBI Taxonomy" id="977794"/>
    <lineage>
        <taxon>Bacteria</taxon>
        <taxon>Bacillati</taxon>
        <taxon>Actinomycetota</taxon>
        <taxon>Actinomycetes</taxon>
        <taxon>Catenulisporales</taxon>
        <taxon>Actinospicaceae</taxon>
        <taxon>Actinocrinis</taxon>
    </lineage>
</organism>
<dbReference type="InterPro" id="IPR050267">
    <property type="entry name" value="Anti-sigma-factor_SerPK"/>
</dbReference>
<dbReference type="PANTHER" id="PTHR35526">
    <property type="entry name" value="ANTI-SIGMA-F FACTOR RSBW-RELATED"/>
    <property type="match status" value="1"/>
</dbReference>
<proteinExistence type="predicted"/>
<accession>A0A8J7WVG4</accession>
<evidence type="ECO:0000259" key="3">
    <source>
        <dbReference type="Pfam" id="PF13581"/>
    </source>
</evidence>
<feature type="domain" description="Histidine kinase/HSP90-like ATPase" evidence="3">
    <location>
        <begin position="16"/>
        <end position="142"/>
    </location>
</feature>
<dbReference type="EMBL" id="JAGSXH010000165">
    <property type="protein sequence ID" value="MBS2966570.1"/>
    <property type="molecule type" value="Genomic_DNA"/>
</dbReference>
<dbReference type="PANTHER" id="PTHR35526:SF3">
    <property type="entry name" value="ANTI-SIGMA-F FACTOR RSBW"/>
    <property type="match status" value="1"/>
</dbReference>
<dbReference type="AlphaFoldDB" id="A0A8J7WVG4"/>
<keyword evidence="1" id="KW-0418">Kinase</keyword>
<keyword evidence="1" id="KW-0723">Serine/threonine-protein kinase</keyword>
<keyword evidence="4" id="KW-0547">Nucleotide-binding</keyword>
<sequence>MSTHNPSGPFVSALRFAAVPTAVSCARAFVRQTLHTWQRPEAAEVAALITSELVTNAVKATGTTDPHPTYAALATVPVIRVRLVLRSTGLIIGVWDASTQTPVLQSQHPDAEHGRGLRIVHAESERWGTTYLAENGGKIVWAEIALRRPEALSAVRLRPTQPPQPTNRIPTAPALA</sequence>